<protein>
    <submittedName>
        <fullName evidence="6">ABC transporter substrate-binding protein</fullName>
    </submittedName>
</protein>
<organism evidence="6">
    <name type="scientific">Oceanithermus profundus</name>
    <dbReference type="NCBI Taxonomy" id="187137"/>
    <lineage>
        <taxon>Bacteria</taxon>
        <taxon>Thermotogati</taxon>
        <taxon>Deinococcota</taxon>
        <taxon>Deinococci</taxon>
        <taxon>Thermales</taxon>
        <taxon>Thermaceae</taxon>
        <taxon>Oceanithermus</taxon>
    </lineage>
</organism>
<dbReference type="AlphaFoldDB" id="A0A7C4ZR22"/>
<dbReference type="InterPro" id="IPR039424">
    <property type="entry name" value="SBP_5"/>
</dbReference>
<comment type="similarity">
    <text evidence="1">Belongs to the bacterial solute-binding protein 5 family.</text>
</comment>
<dbReference type="PIRSF" id="PIRSF002741">
    <property type="entry name" value="MppA"/>
    <property type="match status" value="1"/>
</dbReference>
<dbReference type="CDD" id="cd08500">
    <property type="entry name" value="PBP2_NikA_DppA_OppA_like_4"/>
    <property type="match status" value="1"/>
</dbReference>
<evidence type="ECO:0000256" key="1">
    <source>
        <dbReference type="ARBA" id="ARBA00005695"/>
    </source>
</evidence>
<proteinExistence type="inferred from homology"/>
<gene>
    <name evidence="6" type="ORF">ENK37_03560</name>
</gene>
<dbReference type="GO" id="GO:0043190">
    <property type="term" value="C:ATP-binding cassette (ABC) transporter complex"/>
    <property type="evidence" value="ECO:0007669"/>
    <property type="project" value="InterPro"/>
</dbReference>
<keyword evidence="3 4" id="KW-0732">Signal</keyword>
<dbReference type="PANTHER" id="PTHR30290:SF9">
    <property type="entry name" value="OLIGOPEPTIDE-BINDING PROTEIN APPA"/>
    <property type="match status" value="1"/>
</dbReference>
<dbReference type="GO" id="GO:0015833">
    <property type="term" value="P:peptide transport"/>
    <property type="evidence" value="ECO:0007669"/>
    <property type="project" value="TreeGrafter"/>
</dbReference>
<dbReference type="Gene3D" id="3.10.105.10">
    <property type="entry name" value="Dipeptide-binding Protein, Domain 3"/>
    <property type="match status" value="1"/>
</dbReference>
<feature type="chain" id="PRO_5028005188" evidence="4">
    <location>
        <begin position="20"/>
        <end position="570"/>
    </location>
</feature>
<reference evidence="6" key="1">
    <citation type="journal article" date="2020" name="mSystems">
        <title>Genome- and Community-Level Interaction Insights into Carbon Utilization and Element Cycling Functions of Hydrothermarchaeota in Hydrothermal Sediment.</title>
        <authorList>
            <person name="Zhou Z."/>
            <person name="Liu Y."/>
            <person name="Xu W."/>
            <person name="Pan J."/>
            <person name="Luo Z.H."/>
            <person name="Li M."/>
        </authorList>
    </citation>
    <scope>NUCLEOTIDE SEQUENCE [LARGE SCALE GENOMIC DNA]</scope>
    <source>
        <strain evidence="6">HyVt-570</strain>
    </source>
</reference>
<evidence type="ECO:0000313" key="6">
    <source>
        <dbReference type="EMBL" id="HGY09120.1"/>
    </source>
</evidence>
<dbReference type="InterPro" id="IPR030678">
    <property type="entry name" value="Peptide/Ni-bd"/>
</dbReference>
<feature type="signal peptide" evidence="4">
    <location>
        <begin position="1"/>
        <end position="19"/>
    </location>
</feature>
<dbReference type="Proteomes" id="UP000885759">
    <property type="component" value="Unassembled WGS sequence"/>
</dbReference>
<accession>A0A7C4ZR22</accession>
<keyword evidence="2" id="KW-0813">Transport</keyword>
<dbReference type="Pfam" id="PF00496">
    <property type="entry name" value="SBP_bac_5"/>
    <property type="match status" value="1"/>
</dbReference>
<evidence type="ECO:0000256" key="2">
    <source>
        <dbReference type="ARBA" id="ARBA00022448"/>
    </source>
</evidence>
<dbReference type="EMBL" id="DRPZ01000095">
    <property type="protein sequence ID" value="HGY09120.1"/>
    <property type="molecule type" value="Genomic_DNA"/>
</dbReference>
<comment type="caution">
    <text evidence="6">The sequence shown here is derived from an EMBL/GenBank/DDBJ whole genome shotgun (WGS) entry which is preliminary data.</text>
</comment>
<name>A0A7C4ZR22_9DEIN</name>
<dbReference type="PANTHER" id="PTHR30290">
    <property type="entry name" value="PERIPLASMIC BINDING COMPONENT OF ABC TRANSPORTER"/>
    <property type="match status" value="1"/>
</dbReference>
<dbReference type="InterPro" id="IPR000914">
    <property type="entry name" value="SBP_5_dom"/>
</dbReference>
<evidence type="ECO:0000256" key="4">
    <source>
        <dbReference type="SAM" id="SignalP"/>
    </source>
</evidence>
<dbReference type="PROSITE" id="PS01040">
    <property type="entry name" value="SBP_BACTERIAL_5"/>
    <property type="match status" value="1"/>
</dbReference>
<dbReference type="InterPro" id="IPR023765">
    <property type="entry name" value="SBP_5_CS"/>
</dbReference>
<evidence type="ECO:0000256" key="3">
    <source>
        <dbReference type="ARBA" id="ARBA00022729"/>
    </source>
</evidence>
<dbReference type="GO" id="GO:0042597">
    <property type="term" value="C:periplasmic space"/>
    <property type="evidence" value="ECO:0007669"/>
    <property type="project" value="UniProtKB-ARBA"/>
</dbReference>
<evidence type="ECO:0000259" key="5">
    <source>
        <dbReference type="Pfam" id="PF00496"/>
    </source>
</evidence>
<feature type="domain" description="Solute-binding protein family 5" evidence="5">
    <location>
        <begin position="81"/>
        <end position="461"/>
    </location>
</feature>
<dbReference type="GO" id="GO:1904680">
    <property type="term" value="F:peptide transmembrane transporter activity"/>
    <property type="evidence" value="ECO:0007669"/>
    <property type="project" value="TreeGrafter"/>
</dbReference>
<dbReference type="SUPFAM" id="SSF53850">
    <property type="entry name" value="Periplasmic binding protein-like II"/>
    <property type="match status" value="1"/>
</dbReference>
<dbReference type="Gene3D" id="3.40.190.10">
    <property type="entry name" value="Periplasmic binding protein-like II"/>
    <property type="match status" value="1"/>
</dbReference>
<sequence length="570" mass="63582">MKKPIWILAVLALGALALAQPKVFKVPNAAENPVFGGDFRDWTTSDPKTFNPFVAKETSSTDVIQLMLPTLTDYDPYTGAPEGLLAKSWEVKNNGLTIVFHLREGAKWSDGQPITADDVVFSAKVHSDPDVGSNSIKSFELDGSPIVWTKIDDYTVQADFPKPYAPALIQGWYIVPKHVFEKAYESGKVAEMWDVGTDPAAVVSGGPFMLDQYVQGERVVLKKNPNFWGVDEKGNQLPYLDRYVFTVVADRNAAMAKFLAGELDLYAASDADQVSQIIERIDDGKLDASIFPNADVTTGTNFIFFNWNSDDPWKAQLFRNKKFRQAMAHLMDKDSMIELALGGLGQPQWSPISIPVKQFFTDDVAKFEYDPAKAAELLAEIGFRSKNAQGVLTDAAGRPLEFRLSTNQGNNVREKIAQIFAEDANKIGVNVKYAPIAFNELVRQILNTRDFDAILIGLTGGREPAFGRNVWELDGPLHMWNYGPDFESFEILIDKLMKQGATTLEQSKRREIYVRFQQVVAENLPLAYTVAPAYNPARLNNVGGLFSKDQINSLEGQYPYNYPVTVFKKK</sequence>